<evidence type="ECO:0000259" key="2">
    <source>
        <dbReference type="Pfam" id="PF08588"/>
    </source>
</evidence>
<keyword evidence="4" id="KW-1185">Reference proteome</keyword>
<dbReference type="Pfam" id="PF08588">
    <property type="entry name" value="Duc1"/>
    <property type="match status" value="1"/>
</dbReference>
<feature type="region of interest" description="Disordered" evidence="1">
    <location>
        <begin position="239"/>
        <end position="259"/>
    </location>
</feature>
<gene>
    <name evidence="3" type="ORF">HDU87_004444</name>
</gene>
<proteinExistence type="predicted"/>
<dbReference type="EMBL" id="JADGJQ010000033">
    <property type="protein sequence ID" value="KAJ3177425.1"/>
    <property type="molecule type" value="Genomic_DNA"/>
</dbReference>
<evidence type="ECO:0000313" key="3">
    <source>
        <dbReference type="EMBL" id="KAJ3177425.1"/>
    </source>
</evidence>
<feature type="compositionally biased region" description="Polar residues" evidence="1">
    <location>
        <begin position="169"/>
        <end position="179"/>
    </location>
</feature>
<feature type="region of interest" description="Disordered" evidence="1">
    <location>
        <begin position="164"/>
        <end position="208"/>
    </location>
</feature>
<sequence>MGLLKVTAGSSFSDLAPVQVNRYPVPINNDLFEGILIVRINGFDESTLPPPPSHIPHNMALHAEEYFKDRSRQFSFQVEGRFKQKVNGDDLFWDISFPYPLQGLPFFTPMVVKGLQYLDPATEVDFYAKEQYVRSSVLTIMNAINAWKPTGGLTTDEQAVIDEDFLSPPSATTSRTSVSGEDDDAHSDAGSIASTNGLPAPPSVITRNGSSERILHPETLQNGVQEDMALIISSMRRASLSAGEPTSPTSGKAKVEPPRSDVAKRRKFFLAAENRKLVNFSPDVIYGFESFNPNMCFTDFTAKLPGLSIDVKKYFPVKRIVRVRMCSKDGKTTYFGMEIELLPSEDGSAWSLATDGVGSSSTSGSKKGSRESLKST</sequence>
<dbReference type="PANTHER" id="PTHR34826">
    <property type="entry name" value="UPF0590 PROTEIN C409.17C"/>
    <property type="match status" value="1"/>
</dbReference>
<comment type="caution">
    <text evidence="3">The sequence shown here is derived from an EMBL/GenBank/DDBJ whole genome shotgun (WGS) entry which is preliminary data.</text>
</comment>
<feature type="domain" description="Domain of unknown function at the cortex 1" evidence="2">
    <location>
        <begin position="4"/>
        <end position="341"/>
    </location>
</feature>
<organism evidence="3 4">
    <name type="scientific">Geranomyces variabilis</name>
    <dbReference type="NCBI Taxonomy" id="109894"/>
    <lineage>
        <taxon>Eukaryota</taxon>
        <taxon>Fungi</taxon>
        <taxon>Fungi incertae sedis</taxon>
        <taxon>Chytridiomycota</taxon>
        <taxon>Chytridiomycota incertae sedis</taxon>
        <taxon>Chytridiomycetes</taxon>
        <taxon>Spizellomycetales</taxon>
        <taxon>Powellomycetaceae</taxon>
        <taxon>Geranomyces</taxon>
    </lineage>
</organism>
<name>A0AAD5TJ19_9FUNG</name>
<accession>A0AAD5TJ19</accession>
<dbReference type="Proteomes" id="UP001212152">
    <property type="component" value="Unassembled WGS sequence"/>
</dbReference>
<dbReference type="AlphaFoldDB" id="A0AAD5TJ19"/>
<feature type="compositionally biased region" description="Low complexity" evidence="1">
    <location>
        <begin position="356"/>
        <end position="366"/>
    </location>
</feature>
<protein>
    <recommendedName>
        <fullName evidence="2">Domain of unknown function at the cortex 1 domain-containing protein</fullName>
    </recommendedName>
</protein>
<feature type="region of interest" description="Disordered" evidence="1">
    <location>
        <begin position="353"/>
        <end position="376"/>
    </location>
</feature>
<dbReference type="PANTHER" id="PTHR34826:SF2">
    <property type="entry name" value="UPF0590 PROTEIN C409.17C"/>
    <property type="match status" value="1"/>
</dbReference>
<dbReference type="InterPro" id="IPR013897">
    <property type="entry name" value="Duc1"/>
</dbReference>
<evidence type="ECO:0000256" key="1">
    <source>
        <dbReference type="SAM" id="MobiDB-lite"/>
    </source>
</evidence>
<evidence type="ECO:0000313" key="4">
    <source>
        <dbReference type="Proteomes" id="UP001212152"/>
    </source>
</evidence>
<reference evidence="3" key="1">
    <citation type="submission" date="2020-05" db="EMBL/GenBank/DDBJ databases">
        <title>Phylogenomic resolution of chytrid fungi.</title>
        <authorList>
            <person name="Stajich J.E."/>
            <person name="Amses K."/>
            <person name="Simmons R."/>
            <person name="Seto K."/>
            <person name="Myers J."/>
            <person name="Bonds A."/>
            <person name="Quandt C.A."/>
            <person name="Barry K."/>
            <person name="Liu P."/>
            <person name="Grigoriev I."/>
            <person name="Longcore J.E."/>
            <person name="James T.Y."/>
        </authorList>
    </citation>
    <scope>NUCLEOTIDE SEQUENCE</scope>
    <source>
        <strain evidence="3">JEL0379</strain>
    </source>
</reference>